<proteinExistence type="predicted"/>
<dbReference type="AlphaFoldDB" id="A0A367ZQ14"/>
<feature type="region of interest" description="Disordered" evidence="1">
    <location>
        <begin position="1"/>
        <end position="88"/>
    </location>
</feature>
<evidence type="ECO:0000313" key="3">
    <source>
        <dbReference type="Proteomes" id="UP000252355"/>
    </source>
</evidence>
<accession>A0A367ZQ14</accession>
<feature type="compositionally biased region" description="Low complexity" evidence="1">
    <location>
        <begin position="43"/>
        <end position="62"/>
    </location>
</feature>
<evidence type="ECO:0000256" key="1">
    <source>
        <dbReference type="SAM" id="MobiDB-lite"/>
    </source>
</evidence>
<feature type="compositionally biased region" description="Basic and acidic residues" evidence="1">
    <location>
        <begin position="1"/>
        <end position="10"/>
    </location>
</feature>
<dbReference type="Proteomes" id="UP000252355">
    <property type="component" value="Unassembled WGS sequence"/>
</dbReference>
<name>A0A367ZQ14_9BACT</name>
<organism evidence="2 3">
    <name type="scientific">Candidatus Ozemobacter sibiricus</name>
    <dbReference type="NCBI Taxonomy" id="2268124"/>
    <lineage>
        <taxon>Bacteria</taxon>
        <taxon>Candidatus Ozemobacteria</taxon>
        <taxon>Candidatus Ozemobacterales</taxon>
        <taxon>Candidatus Ozemobacteraceae</taxon>
        <taxon>Candidatus Ozemobacter</taxon>
    </lineage>
</organism>
<dbReference type="EMBL" id="QOQW01000007">
    <property type="protein sequence ID" value="RCK80228.1"/>
    <property type="molecule type" value="Genomic_DNA"/>
</dbReference>
<comment type="caution">
    <text evidence="2">The sequence shown here is derived from an EMBL/GenBank/DDBJ whole genome shotgun (WGS) entry which is preliminary data.</text>
</comment>
<reference evidence="2 3" key="1">
    <citation type="submission" date="2018-05" db="EMBL/GenBank/DDBJ databases">
        <title>A metagenomic window into the 2 km-deep terrestrial subsurface aquifer revealed taxonomically and functionally diverse microbial community comprising novel uncultured bacterial lineages.</title>
        <authorList>
            <person name="Kadnikov V.V."/>
            <person name="Mardanov A.V."/>
            <person name="Beletsky A.V."/>
            <person name="Banks D."/>
            <person name="Pimenov N.V."/>
            <person name="Frank Y.A."/>
            <person name="Karnachuk O.V."/>
            <person name="Ravin N.V."/>
        </authorList>
    </citation>
    <scope>NUCLEOTIDE SEQUENCE [LARGE SCALE GENOMIC DNA]</scope>
    <source>
        <strain evidence="2">BY5</strain>
    </source>
</reference>
<protein>
    <submittedName>
        <fullName evidence="2">Uncharacterized protein</fullName>
    </submittedName>
</protein>
<evidence type="ECO:0000313" key="2">
    <source>
        <dbReference type="EMBL" id="RCK80228.1"/>
    </source>
</evidence>
<sequence length="88" mass="8886">MSSGQIDRHGYSPFLSDDGSVQASGPGGRRAHHLPYPCGPVQPAEAAPAPPGSASATTIPTPDARGEPAPIERGILDFPSGEALESPA</sequence>
<gene>
    <name evidence="2" type="ORF">OZSIB_3410</name>
</gene>